<dbReference type="Proteomes" id="UP001596417">
    <property type="component" value="Unassembled WGS sequence"/>
</dbReference>
<sequence>MHRKRLERIGYKHPDVTTPGTREALVDRLARYETLIEVGIGNRTDIAQALARRASVTAIDIHDCSVPDGVTFIRDDITSPRSTVYADGDALYALNCPPELQRPLWSVARQNEADCLFTTLGTDPPLLPVTSETISGETLFRVRPRKGEIA</sequence>
<dbReference type="RefSeq" id="WP_248907442.1">
    <property type="nucleotide sequence ID" value="NZ_CP109979.1"/>
</dbReference>
<comment type="similarity">
    <text evidence="1 2">Belongs to the UPF0146 family.</text>
</comment>
<reference evidence="3 4" key="1">
    <citation type="journal article" date="2019" name="Int. J. Syst. Evol. Microbiol.">
        <title>The Global Catalogue of Microorganisms (GCM) 10K type strain sequencing project: providing services to taxonomists for standard genome sequencing and annotation.</title>
        <authorList>
            <consortium name="The Broad Institute Genomics Platform"/>
            <consortium name="The Broad Institute Genome Sequencing Center for Infectious Disease"/>
            <person name="Wu L."/>
            <person name="Ma J."/>
        </authorList>
    </citation>
    <scope>NUCLEOTIDE SEQUENCE [LARGE SCALE GENOMIC DNA]</scope>
    <source>
        <strain evidence="3 4">RDMS1</strain>
    </source>
</reference>
<organism evidence="3 4">
    <name type="scientific">Halocatena marina</name>
    <dbReference type="NCBI Taxonomy" id="2934937"/>
    <lineage>
        <taxon>Archaea</taxon>
        <taxon>Methanobacteriati</taxon>
        <taxon>Methanobacteriota</taxon>
        <taxon>Stenosarchaea group</taxon>
        <taxon>Halobacteria</taxon>
        <taxon>Halobacteriales</taxon>
        <taxon>Natronomonadaceae</taxon>
        <taxon>Halocatena</taxon>
    </lineage>
</organism>
<dbReference type="Gene3D" id="3.40.50.150">
    <property type="entry name" value="Vaccinia Virus protein VP39"/>
    <property type="match status" value="1"/>
</dbReference>
<gene>
    <name evidence="3" type="ORF">ACFQL7_12115</name>
</gene>
<name>A0ABD5YRF5_9EURY</name>
<evidence type="ECO:0000256" key="1">
    <source>
        <dbReference type="ARBA" id="ARBA00006969"/>
    </source>
</evidence>
<protein>
    <recommendedName>
        <fullName evidence="2">UPF0146 protein ACFQL7_12115</fullName>
    </recommendedName>
</protein>
<proteinExistence type="inferred from homology"/>
<keyword evidence="4" id="KW-1185">Reference proteome</keyword>
<dbReference type="EMBL" id="JBHTAX010000001">
    <property type="protein sequence ID" value="MFC7190517.1"/>
    <property type="molecule type" value="Genomic_DNA"/>
</dbReference>
<comment type="caution">
    <text evidence="3">The sequence shown here is derived from an EMBL/GenBank/DDBJ whole genome shotgun (WGS) entry which is preliminary data.</text>
</comment>
<dbReference type="HAMAP" id="MF_00341">
    <property type="entry name" value="UPF0146"/>
    <property type="match status" value="1"/>
</dbReference>
<evidence type="ECO:0000256" key="2">
    <source>
        <dbReference type="HAMAP-Rule" id="MF_00341"/>
    </source>
</evidence>
<accession>A0ABD5YRF5</accession>
<dbReference type="GeneID" id="76200133"/>
<evidence type="ECO:0000313" key="4">
    <source>
        <dbReference type="Proteomes" id="UP001596417"/>
    </source>
</evidence>
<dbReference type="InterPro" id="IPR005353">
    <property type="entry name" value="UPF0146"/>
</dbReference>
<dbReference type="AlphaFoldDB" id="A0ABD5YRF5"/>
<evidence type="ECO:0000313" key="3">
    <source>
        <dbReference type="EMBL" id="MFC7190517.1"/>
    </source>
</evidence>
<dbReference type="Pfam" id="PF03686">
    <property type="entry name" value="UPF0146"/>
    <property type="match status" value="1"/>
</dbReference>
<dbReference type="InterPro" id="IPR029063">
    <property type="entry name" value="SAM-dependent_MTases_sf"/>
</dbReference>